<keyword evidence="3" id="KW-1185">Reference proteome</keyword>
<sequence>MKKIKLKIFSLLLVFSFIFINNNGIIVNATQITNQKNISQYNLSLKAITSIAEDPYESNNNISEAYPYSKTKVLSGNSFIEGYRNSNIHVLGDVDFFYITLTAGVTYDVVLKNIYGEDRHIYLWRDNGNGTWTRWKKSNQVPGQPEHYRFTPSVSGIYYIEISGGDPYSLYYFFAVERKGTINTNLWP</sequence>
<evidence type="ECO:0000313" key="3">
    <source>
        <dbReference type="Proteomes" id="UP000574276"/>
    </source>
</evidence>
<gene>
    <name evidence="2" type="ORF">H0486_03315</name>
</gene>
<feature type="domain" description="Peptidase C-terminal archaeal/bacterial" evidence="1">
    <location>
        <begin position="93"/>
        <end position="164"/>
    </location>
</feature>
<proteinExistence type="predicted"/>
<dbReference type="Proteomes" id="UP000574276">
    <property type="component" value="Unassembled WGS sequence"/>
</dbReference>
<accession>A0A839JY40</accession>
<dbReference type="RefSeq" id="WP_228351641.1">
    <property type="nucleotide sequence ID" value="NZ_JACEGA010000001.1"/>
</dbReference>
<dbReference type="Pfam" id="PF04151">
    <property type="entry name" value="PPC"/>
    <property type="match status" value="1"/>
</dbReference>
<organism evidence="2 3">
    <name type="scientific">Variimorphobacter saccharofermentans</name>
    <dbReference type="NCBI Taxonomy" id="2755051"/>
    <lineage>
        <taxon>Bacteria</taxon>
        <taxon>Bacillati</taxon>
        <taxon>Bacillota</taxon>
        <taxon>Clostridia</taxon>
        <taxon>Lachnospirales</taxon>
        <taxon>Lachnospiraceae</taxon>
        <taxon>Variimorphobacter</taxon>
    </lineage>
</organism>
<comment type="caution">
    <text evidence="2">The sequence shown here is derived from an EMBL/GenBank/DDBJ whole genome shotgun (WGS) entry which is preliminary data.</text>
</comment>
<reference evidence="2 3" key="1">
    <citation type="submission" date="2020-07" db="EMBL/GenBank/DDBJ databases">
        <title>Characterization and genome sequencing of isolate MD1, a novel member within the family Lachnospiraceae.</title>
        <authorList>
            <person name="Rettenmaier R."/>
            <person name="Di Bello L."/>
            <person name="Zinser C."/>
            <person name="Scheitz K."/>
            <person name="Liebl W."/>
            <person name="Zverlov V."/>
        </authorList>
    </citation>
    <scope>NUCLEOTIDE SEQUENCE [LARGE SCALE GENOMIC DNA]</scope>
    <source>
        <strain evidence="2 3">MD1</strain>
    </source>
</reference>
<protein>
    <submittedName>
        <fullName evidence="2">PPC domain-containing protein</fullName>
    </submittedName>
</protein>
<dbReference type="EMBL" id="JACEGA010000001">
    <property type="protein sequence ID" value="MBB2181902.1"/>
    <property type="molecule type" value="Genomic_DNA"/>
</dbReference>
<dbReference type="Gene3D" id="2.60.120.380">
    <property type="match status" value="1"/>
</dbReference>
<evidence type="ECO:0000259" key="1">
    <source>
        <dbReference type="Pfam" id="PF04151"/>
    </source>
</evidence>
<dbReference type="AlphaFoldDB" id="A0A839JY40"/>
<dbReference type="InterPro" id="IPR007280">
    <property type="entry name" value="Peptidase_C_arc/bac"/>
</dbReference>
<evidence type="ECO:0000313" key="2">
    <source>
        <dbReference type="EMBL" id="MBB2181902.1"/>
    </source>
</evidence>
<name>A0A839JY40_9FIRM</name>